<keyword evidence="8" id="KW-0564">Palmitate</keyword>
<comment type="pathway">
    <text evidence="1 13">Cell wall biogenesis; peptidoglycan biosynthesis.</text>
</comment>
<dbReference type="GO" id="GO:0071555">
    <property type="term" value="P:cell wall organization"/>
    <property type="evidence" value="ECO:0007669"/>
    <property type="project" value="UniProtKB-UniRule"/>
</dbReference>
<evidence type="ECO:0000256" key="10">
    <source>
        <dbReference type="ARBA" id="ARBA00023315"/>
    </source>
</evidence>
<comment type="pathway">
    <text evidence="12">Glycan biosynthesis.</text>
</comment>
<dbReference type="FunFam" id="2.40.440.10:FF:000005">
    <property type="entry name" value="L,D-transpeptidase 2"/>
    <property type="match status" value="1"/>
</dbReference>
<feature type="region of interest" description="Disordered" evidence="14">
    <location>
        <begin position="83"/>
        <end position="128"/>
    </location>
</feature>
<name>A0A2V4NA02_9ACTN</name>
<evidence type="ECO:0000256" key="7">
    <source>
        <dbReference type="ARBA" id="ARBA00023136"/>
    </source>
</evidence>
<dbReference type="OrthoDB" id="5242354at2"/>
<accession>A0A2V4NA02</accession>
<evidence type="ECO:0000259" key="15">
    <source>
        <dbReference type="PROSITE" id="PS52029"/>
    </source>
</evidence>
<dbReference type="EMBL" id="PYBW01000050">
    <property type="protein sequence ID" value="PYC78408.1"/>
    <property type="molecule type" value="Genomic_DNA"/>
</dbReference>
<proteinExistence type="predicted"/>
<reference evidence="16 17" key="1">
    <citation type="submission" date="2018-03" db="EMBL/GenBank/DDBJ databases">
        <title>Bioinformatic expansion and discovery of thiopeptide antibiotics.</title>
        <authorList>
            <person name="Schwalen C.J."/>
            <person name="Hudson G.A."/>
            <person name="Mitchell D.A."/>
        </authorList>
    </citation>
    <scope>NUCLEOTIDE SEQUENCE [LARGE SCALE GENOMIC DNA]</scope>
    <source>
        <strain evidence="16 17">ATCC 21389</strain>
    </source>
</reference>
<dbReference type="GO" id="GO:0008360">
    <property type="term" value="P:regulation of cell shape"/>
    <property type="evidence" value="ECO:0007669"/>
    <property type="project" value="UniProtKB-UniRule"/>
</dbReference>
<dbReference type="Pfam" id="PF03734">
    <property type="entry name" value="YkuD"/>
    <property type="match status" value="1"/>
</dbReference>
<dbReference type="InterPro" id="IPR041280">
    <property type="entry name" value="Big_10"/>
</dbReference>
<keyword evidence="10" id="KW-0012">Acyltransferase</keyword>
<evidence type="ECO:0000256" key="2">
    <source>
        <dbReference type="ARBA" id="ARBA00022475"/>
    </source>
</evidence>
<dbReference type="PROSITE" id="PS52029">
    <property type="entry name" value="LD_TPASE"/>
    <property type="match status" value="1"/>
</dbReference>
<keyword evidence="4" id="KW-0732">Signal</keyword>
<dbReference type="Gene3D" id="2.40.440.10">
    <property type="entry name" value="L,D-transpeptidase catalytic domain-like"/>
    <property type="match status" value="1"/>
</dbReference>
<organism evidence="16 17">
    <name type="scientific">Streptomyces tateyamensis</name>
    <dbReference type="NCBI Taxonomy" id="565073"/>
    <lineage>
        <taxon>Bacteria</taxon>
        <taxon>Bacillati</taxon>
        <taxon>Actinomycetota</taxon>
        <taxon>Actinomycetes</taxon>
        <taxon>Kitasatosporales</taxon>
        <taxon>Streptomycetaceae</taxon>
        <taxon>Streptomyces</taxon>
    </lineage>
</organism>
<keyword evidence="7" id="KW-0472">Membrane</keyword>
<dbReference type="AlphaFoldDB" id="A0A2V4NA02"/>
<keyword evidence="17" id="KW-1185">Reference proteome</keyword>
<feature type="domain" description="L,D-TPase catalytic" evidence="15">
    <location>
        <begin position="307"/>
        <end position="437"/>
    </location>
</feature>
<dbReference type="GO" id="GO:0071972">
    <property type="term" value="F:peptidoglycan L,D-transpeptidase activity"/>
    <property type="evidence" value="ECO:0007669"/>
    <property type="project" value="TreeGrafter"/>
</dbReference>
<dbReference type="InterPro" id="IPR050979">
    <property type="entry name" value="LD-transpeptidase"/>
</dbReference>
<keyword evidence="9" id="KW-0449">Lipoprotein</keyword>
<dbReference type="Pfam" id="PF17964">
    <property type="entry name" value="Big_10"/>
    <property type="match status" value="1"/>
</dbReference>
<dbReference type="Proteomes" id="UP000248039">
    <property type="component" value="Unassembled WGS sequence"/>
</dbReference>
<dbReference type="InterPro" id="IPR005490">
    <property type="entry name" value="LD_TPept_cat_dom"/>
</dbReference>
<dbReference type="Gene3D" id="2.60.40.3780">
    <property type="match status" value="1"/>
</dbReference>
<gene>
    <name evidence="16" type="ORF">C7C46_16370</name>
</gene>
<dbReference type="SUPFAM" id="SSF141523">
    <property type="entry name" value="L,D-transpeptidase catalytic domain-like"/>
    <property type="match status" value="1"/>
</dbReference>
<evidence type="ECO:0000256" key="14">
    <source>
        <dbReference type="SAM" id="MobiDB-lite"/>
    </source>
</evidence>
<dbReference type="Gene3D" id="2.60.40.3710">
    <property type="match status" value="1"/>
</dbReference>
<dbReference type="PANTHER" id="PTHR30582:SF2">
    <property type="entry name" value="L,D-TRANSPEPTIDASE YCIB-RELATED"/>
    <property type="match status" value="1"/>
</dbReference>
<sequence length="460" mass="46996">MINSPLGHGPPAEDSLRRLSYPVGRAGPHAARSGTKREGSRSVEPVQAAQAARGSRTSRVGARRVAVALLAGGVLVLASACGPDDTKASGSGDGSPGASAAPGGSASPKLSAAVVSVDPKDGAQDVAPSGAVKVSVTNGKLTQVSVADKDGNAVAGTIASDGLSWTPGGALAVGMLYKVNAQAVDAAGLQSAIDSSFTTLTPAKTVSANDNVSTGATYGVGMIVSVNFNKDVVKKDDVVKGIVFEASDGTQVKGHWFGSRRLDFRPQQYWKPGTKVAIHYKLKSVEVAPGVYGGTDRDESFTVGRSQVSTADAASDKMTVTRDGAVVQTLPITAGNDDNPSWNGTMVIEGKELVTRMNSATVSNVVGSEYDVPDVPHAMRLTDSGTYVHGNYWGNAFGVSNASHGCIGLQDGKGGDANSVAGKFYASSMVGDVVIVKNSKGKTVSGSNGLSGWTLPWSQW</sequence>
<feature type="active site" description="Proton donor/acceptor" evidence="13">
    <location>
        <position position="389"/>
    </location>
</feature>
<keyword evidence="6 13" id="KW-0573">Peptidoglycan synthesis</keyword>
<evidence type="ECO:0000256" key="9">
    <source>
        <dbReference type="ARBA" id="ARBA00023288"/>
    </source>
</evidence>
<evidence type="ECO:0000256" key="3">
    <source>
        <dbReference type="ARBA" id="ARBA00022679"/>
    </source>
</evidence>
<keyword evidence="11 13" id="KW-0961">Cell wall biogenesis/degradation</keyword>
<keyword evidence="3" id="KW-0808">Transferase</keyword>
<comment type="caution">
    <text evidence="16">The sequence shown here is derived from an EMBL/GenBank/DDBJ whole genome shotgun (WGS) entry which is preliminary data.</text>
</comment>
<keyword evidence="5 13" id="KW-0133">Cell shape</keyword>
<dbReference type="InterPro" id="IPR038063">
    <property type="entry name" value="Transpep_catalytic_dom"/>
</dbReference>
<dbReference type="GO" id="GO:0016746">
    <property type="term" value="F:acyltransferase activity"/>
    <property type="evidence" value="ECO:0007669"/>
    <property type="project" value="UniProtKB-KW"/>
</dbReference>
<evidence type="ECO:0000256" key="1">
    <source>
        <dbReference type="ARBA" id="ARBA00004752"/>
    </source>
</evidence>
<dbReference type="CDD" id="cd16913">
    <property type="entry name" value="YkuD_like"/>
    <property type="match status" value="1"/>
</dbReference>
<keyword evidence="2" id="KW-1003">Cell membrane</keyword>
<protein>
    <recommendedName>
        <fullName evidence="15">L,D-TPase catalytic domain-containing protein</fullName>
    </recommendedName>
</protein>
<feature type="compositionally biased region" description="Low complexity" evidence="14">
    <location>
        <begin position="96"/>
        <end position="113"/>
    </location>
</feature>
<evidence type="ECO:0000256" key="12">
    <source>
        <dbReference type="ARBA" id="ARBA00060592"/>
    </source>
</evidence>
<evidence type="ECO:0000256" key="8">
    <source>
        <dbReference type="ARBA" id="ARBA00023139"/>
    </source>
</evidence>
<dbReference type="PANTHER" id="PTHR30582">
    <property type="entry name" value="L,D-TRANSPEPTIDASE"/>
    <property type="match status" value="1"/>
</dbReference>
<dbReference type="UniPathway" id="UPA00219"/>
<evidence type="ECO:0000313" key="17">
    <source>
        <dbReference type="Proteomes" id="UP000248039"/>
    </source>
</evidence>
<evidence type="ECO:0000256" key="11">
    <source>
        <dbReference type="ARBA" id="ARBA00023316"/>
    </source>
</evidence>
<evidence type="ECO:0000313" key="16">
    <source>
        <dbReference type="EMBL" id="PYC78408.1"/>
    </source>
</evidence>
<feature type="active site" description="Nucleophile" evidence="13">
    <location>
        <position position="406"/>
    </location>
</feature>
<evidence type="ECO:0000256" key="4">
    <source>
        <dbReference type="ARBA" id="ARBA00022729"/>
    </source>
</evidence>
<evidence type="ECO:0000256" key="13">
    <source>
        <dbReference type="PROSITE-ProRule" id="PRU01373"/>
    </source>
</evidence>
<evidence type="ECO:0000256" key="5">
    <source>
        <dbReference type="ARBA" id="ARBA00022960"/>
    </source>
</evidence>
<evidence type="ECO:0000256" key="6">
    <source>
        <dbReference type="ARBA" id="ARBA00022984"/>
    </source>
</evidence>
<feature type="region of interest" description="Disordered" evidence="14">
    <location>
        <begin position="1"/>
        <end position="58"/>
    </location>
</feature>
<dbReference type="GO" id="GO:0005576">
    <property type="term" value="C:extracellular region"/>
    <property type="evidence" value="ECO:0007669"/>
    <property type="project" value="TreeGrafter"/>
</dbReference>
<dbReference type="GO" id="GO:0018104">
    <property type="term" value="P:peptidoglycan-protein cross-linking"/>
    <property type="evidence" value="ECO:0007669"/>
    <property type="project" value="TreeGrafter"/>
</dbReference>